<dbReference type="EMBL" id="BAAAYK010000038">
    <property type="protein sequence ID" value="GAA3358127.1"/>
    <property type="molecule type" value="Genomic_DNA"/>
</dbReference>
<evidence type="ECO:0000256" key="4">
    <source>
        <dbReference type="ARBA" id="ARBA00048819"/>
    </source>
</evidence>
<keyword evidence="3 5" id="KW-0067">ATP-binding</keyword>
<comment type="catalytic activity">
    <reaction evidence="4 5">
        <text>L-cysteine + L-glutamate + ATP = gamma-L-glutamyl-L-cysteine + ADP + phosphate + H(+)</text>
        <dbReference type="Rhea" id="RHEA:13285"/>
        <dbReference type="ChEBI" id="CHEBI:15378"/>
        <dbReference type="ChEBI" id="CHEBI:29985"/>
        <dbReference type="ChEBI" id="CHEBI:30616"/>
        <dbReference type="ChEBI" id="CHEBI:35235"/>
        <dbReference type="ChEBI" id="CHEBI:43474"/>
        <dbReference type="ChEBI" id="CHEBI:58173"/>
        <dbReference type="ChEBI" id="CHEBI:456216"/>
        <dbReference type="EC" id="6.3.2.2"/>
    </reaction>
</comment>
<dbReference type="SUPFAM" id="SSF55931">
    <property type="entry name" value="Glutamine synthetase/guanido kinase"/>
    <property type="match status" value="1"/>
</dbReference>
<reference evidence="7" key="1">
    <citation type="journal article" date="2019" name="Int. J. Syst. Evol. Microbiol.">
        <title>The Global Catalogue of Microorganisms (GCM) 10K type strain sequencing project: providing services to taxonomists for standard genome sequencing and annotation.</title>
        <authorList>
            <consortium name="The Broad Institute Genomics Platform"/>
            <consortium name="The Broad Institute Genome Sequencing Center for Infectious Disease"/>
            <person name="Wu L."/>
            <person name="Ma J."/>
        </authorList>
    </citation>
    <scope>NUCLEOTIDE SEQUENCE [LARGE SCALE GENOMIC DNA]</scope>
    <source>
        <strain evidence="7">JCM 9687</strain>
    </source>
</reference>
<evidence type="ECO:0000313" key="6">
    <source>
        <dbReference type="EMBL" id="GAA3358127.1"/>
    </source>
</evidence>
<dbReference type="Pfam" id="PF04107">
    <property type="entry name" value="GCS2"/>
    <property type="match status" value="1"/>
</dbReference>
<dbReference type="Gene3D" id="3.30.590.20">
    <property type="match status" value="1"/>
</dbReference>
<keyword evidence="1 5" id="KW-0436">Ligase</keyword>
<comment type="caution">
    <text evidence="6">The sequence shown here is derived from an EMBL/GenBank/DDBJ whole genome shotgun (WGS) entry which is preliminary data.</text>
</comment>
<comment type="similarity">
    <text evidence="5">Belongs to the glutamate--cysteine ligase type 2 family. YbdK subfamily.</text>
</comment>
<dbReference type="RefSeq" id="WP_344927040.1">
    <property type="nucleotide sequence ID" value="NZ_BAAAYK010000038.1"/>
</dbReference>
<dbReference type="PANTHER" id="PTHR36510:SF1">
    <property type="entry name" value="GLUTAMATE--CYSTEINE LIGASE 2-RELATED"/>
    <property type="match status" value="1"/>
</dbReference>
<name>A0ABP6RQU9_9PSEU</name>
<gene>
    <name evidence="6" type="ORF">GCM10020366_28990</name>
</gene>
<dbReference type="GO" id="GO:0016874">
    <property type="term" value="F:ligase activity"/>
    <property type="evidence" value="ECO:0007669"/>
    <property type="project" value="UniProtKB-KW"/>
</dbReference>
<evidence type="ECO:0000256" key="5">
    <source>
        <dbReference type="HAMAP-Rule" id="MF_01609"/>
    </source>
</evidence>
<comment type="function">
    <text evidence="5">ATP-dependent carboxylate-amine ligase which exhibits weak glutamate--cysteine ligase activity.</text>
</comment>
<dbReference type="InterPro" id="IPR050141">
    <property type="entry name" value="GCL_type2/YbdK_subfam"/>
</dbReference>
<dbReference type="InterPro" id="IPR011793">
    <property type="entry name" value="YbdK"/>
</dbReference>
<dbReference type="NCBIfam" id="TIGR02050">
    <property type="entry name" value="gshA_cyan_rel"/>
    <property type="match status" value="1"/>
</dbReference>
<keyword evidence="2 5" id="KW-0547">Nucleotide-binding</keyword>
<proteinExistence type="inferred from homology"/>
<keyword evidence="7" id="KW-1185">Reference proteome</keyword>
<dbReference type="EC" id="6.3.2.2" evidence="5"/>
<dbReference type="InterPro" id="IPR014746">
    <property type="entry name" value="Gln_synth/guanido_kin_cat_dom"/>
</dbReference>
<organism evidence="6 7">
    <name type="scientific">Saccharopolyspora gregorii</name>
    <dbReference type="NCBI Taxonomy" id="33914"/>
    <lineage>
        <taxon>Bacteria</taxon>
        <taxon>Bacillati</taxon>
        <taxon>Actinomycetota</taxon>
        <taxon>Actinomycetes</taxon>
        <taxon>Pseudonocardiales</taxon>
        <taxon>Pseudonocardiaceae</taxon>
        <taxon>Saccharopolyspora</taxon>
    </lineage>
</organism>
<dbReference type="PANTHER" id="PTHR36510">
    <property type="entry name" value="GLUTAMATE--CYSTEINE LIGASE 2-RELATED"/>
    <property type="match status" value="1"/>
</dbReference>
<evidence type="ECO:0000313" key="7">
    <source>
        <dbReference type="Proteomes" id="UP001500483"/>
    </source>
</evidence>
<evidence type="ECO:0000256" key="1">
    <source>
        <dbReference type="ARBA" id="ARBA00022598"/>
    </source>
</evidence>
<evidence type="ECO:0000256" key="3">
    <source>
        <dbReference type="ARBA" id="ARBA00022840"/>
    </source>
</evidence>
<accession>A0ABP6RQU9</accession>
<protein>
    <recommendedName>
        <fullName evidence="5">Putative glutamate--cysteine ligase 2</fullName>
        <ecNumber evidence="5">6.3.2.2</ecNumber>
    </recommendedName>
    <alternativeName>
        <fullName evidence="5">Gamma-glutamylcysteine synthetase 2</fullName>
        <shortName evidence="5">GCS 2</shortName>
        <shortName evidence="5">Gamma-GCS 2</shortName>
    </alternativeName>
</protein>
<dbReference type="InterPro" id="IPR006336">
    <property type="entry name" value="GCS2"/>
</dbReference>
<dbReference type="HAMAP" id="MF_01609">
    <property type="entry name" value="Glu_cys_ligase_2"/>
    <property type="match status" value="1"/>
</dbReference>
<dbReference type="Proteomes" id="UP001500483">
    <property type="component" value="Unassembled WGS sequence"/>
</dbReference>
<sequence length="383" mass="40510">MNEPRTSIPGVTMGVEEEFLLLDARSARPVPRAGDVLADAGALPGRAEGATFQPELHRSQVEAATGRCTTADALRAQLVDDRRRLATAAAGRDAMLVSAGTPVLDGPPPGITDEARFARIADAYATVMTEYQACGCHVHVAVPDEEAAVGVVNHLRPWLPTLLALTVNSPFHRGRDTGCASWRMVQQLGFPGSGVPPRFDSAAAHRDEVARLVDCGSLVDPEMSFWLARPSPRLPTVELRVADALTTAEEAVFHAVLARAAVRTALLAVTAGVRPPAVRDQVAAAAVWAAARHGIGGSLVDPVREARAPAAVLLRRLLEWIEPALRAAGDAAVVHEGIANLVRRGAGADRQRRAAVGGPRAVAFALARRTAEPSAEHVREESR</sequence>
<dbReference type="NCBIfam" id="NF010041">
    <property type="entry name" value="PRK13517.1-1"/>
    <property type="match status" value="1"/>
</dbReference>
<evidence type="ECO:0000256" key="2">
    <source>
        <dbReference type="ARBA" id="ARBA00022741"/>
    </source>
</evidence>